<organism evidence="2 3">
    <name type="scientific">Glossina austeni</name>
    <name type="common">Savannah tsetse fly</name>
    <dbReference type="NCBI Taxonomy" id="7395"/>
    <lineage>
        <taxon>Eukaryota</taxon>
        <taxon>Metazoa</taxon>
        <taxon>Ecdysozoa</taxon>
        <taxon>Arthropoda</taxon>
        <taxon>Hexapoda</taxon>
        <taxon>Insecta</taxon>
        <taxon>Pterygota</taxon>
        <taxon>Neoptera</taxon>
        <taxon>Endopterygota</taxon>
        <taxon>Diptera</taxon>
        <taxon>Brachycera</taxon>
        <taxon>Muscomorpha</taxon>
        <taxon>Hippoboscoidea</taxon>
        <taxon>Glossinidae</taxon>
        <taxon>Glossina</taxon>
    </lineage>
</organism>
<name>A0A1A9V8J4_GLOAU</name>
<proteinExistence type="predicted"/>
<evidence type="ECO:0000313" key="3">
    <source>
        <dbReference type="Proteomes" id="UP000078200"/>
    </source>
</evidence>
<dbReference type="AlphaFoldDB" id="A0A1A9V8J4"/>
<dbReference type="EnsemblMetazoa" id="GAUT029265-RA">
    <property type="protein sequence ID" value="GAUT029265-PA"/>
    <property type="gene ID" value="GAUT029265"/>
</dbReference>
<evidence type="ECO:0000313" key="2">
    <source>
        <dbReference type="EnsemblMetazoa" id="GAUT029265-PA"/>
    </source>
</evidence>
<dbReference type="VEuPathDB" id="VectorBase:GAUT029265"/>
<accession>A0A1A9V8J4</accession>
<feature type="region of interest" description="Disordered" evidence="1">
    <location>
        <begin position="83"/>
        <end position="105"/>
    </location>
</feature>
<evidence type="ECO:0000256" key="1">
    <source>
        <dbReference type="SAM" id="MobiDB-lite"/>
    </source>
</evidence>
<keyword evidence="3" id="KW-1185">Reference proteome</keyword>
<feature type="compositionally biased region" description="Polar residues" evidence="1">
    <location>
        <begin position="17"/>
        <end position="26"/>
    </location>
</feature>
<sequence length="105" mass="11763">MSKQEKRKSKPFASDETALSSGGTANQLQNKLLKSPILVLKFQAYKVNNTVAFPRLISTSPVEDNPIKYKRIGQKVEQYRRRSTTVKGYGSTSQNNATTLRLDSI</sequence>
<feature type="compositionally biased region" description="Basic residues" evidence="1">
    <location>
        <begin position="1"/>
        <end position="10"/>
    </location>
</feature>
<feature type="compositionally biased region" description="Polar residues" evidence="1">
    <location>
        <begin position="90"/>
        <end position="105"/>
    </location>
</feature>
<dbReference type="Proteomes" id="UP000078200">
    <property type="component" value="Unassembled WGS sequence"/>
</dbReference>
<protein>
    <submittedName>
        <fullName evidence="2">Uncharacterized protein</fullName>
    </submittedName>
</protein>
<reference evidence="2" key="1">
    <citation type="submission" date="2020-05" db="UniProtKB">
        <authorList>
            <consortium name="EnsemblMetazoa"/>
        </authorList>
    </citation>
    <scope>IDENTIFICATION</scope>
    <source>
        <strain evidence="2">TTRI</strain>
    </source>
</reference>
<feature type="region of interest" description="Disordered" evidence="1">
    <location>
        <begin position="1"/>
        <end position="26"/>
    </location>
</feature>